<dbReference type="EC" id="2.4.1.11" evidence="1"/>
<dbReference type="Pfam" id="PF00534">
    <property type="entry name" value="Glycos_transf_1"/>
    <property type="match status" value="1"/>
</dbReference>
<proteinExistence type="predicted"/>
<organism evidence="1 2">
    <name type="scientific">Actinoalloteichus hoggarensis</name>
    <dbReference type="NCBI Taxonomy" id="1470176"/>
    <lineage>
        <taxon>Bacteria</taxon>
        <taxon>Bacillati</taxon>
        <taxon>Actinomycetota</taxon>
        <taxon>Actinomycetes</taxon>
        <taxon>Pseudonocardiales</taxon>
        <taxon>Pseudonocardiaceae</taxon>
        <taxon>Actinoalloteichus</taxon>
    </lineage>
</organism>
<dbReference type="RefSeq" id="WP_093940499.1">
    <property type="nucleotide sequence ID" value="NZ_CP022521.1"/>
</dbReference>
<accession>A0A221VZD7</accession>
<dbReference type="KEGG" id="ahg:AHOG_06165"/>
<protein>
    <submittedName>
        <fullName evidence="1">Glycogen synthase</fullName>
        <ecNumber evidence="1">2.4.1.11</ecNumber>
    </submittedName>
</protein>
<dbReference type="Gene3D" id="3.40.50.2000">
    <property type="entry name" value="Glycogen Phosphorylase B"/>
    <property type="match status" value="2"/>
</dbReference>
<dbReference type="PANTHER" id="PTHR45947">
    <property type="entry name" value="SULFOQUINOVOSYL TRANSFERASE SQD2"/>
    <property type="match status" value="1"/>
</dbReference>
<sequence length="437" mass="46454">MRVLMLSWEYPPVVVGGLGRHVHALAEQLAAQGHEVTLLCRQPTGTDASTHPTEVDSRAGVRVVRVAEDPAHLSFERDLVAWTLAMGHAMIRAGLALLRERRPDVVHAHDWLVAHPAIALAEAAEVPLIATLHATEAGRHSGWLSQPLNQQIHSIEWWLAHRADRLITCSAAMRQEAAQLFDVEPADVAVLHNGISPSPWRVSPAKVAHARTSVQPKDAPLLLFFGRIEWEKGAQDAVAALPAIRRSHPGAVLAIAGQGGYQERLVEEARRHRVRRAVRLTGQLSDEELAALLAAADVVVLPSRYEPFGIVALEAAAAGAPLVASTAGGLGEVVLDGETGLSFTPGDVAGLTSGVRRVLADPASAARRASAARDRLSTDFAWPAIAAATADVYAAALDHEQARRRTAAPTAAVDGWPACRGAELSRPKIPSGNLLSG</sequence>
<gene>
    <name evidence="1" type="ORF">AHOG_06165</name>
</gene>
<dbReference type="OrthoDB" id="6286688at2"/>
<keyword evidence="2" id="KW-1185">Reference proteome</keyword>
<dbReference type="GO" id="GO:1901137">
    <property type="term" value="P:carbohydrate derivative biosynthetic process"/>
    <property type="evidence" value="ECO:0007669"/>
    <property type="project" value="UniProtKB-ARBA"/>
</dbReference>
<dbReference type="AlphaFoldDB" id="A0A221VZD7"/>
<dbReference type="InterPro" id="IPR028098">
    <property type="entry name" value="Glyco_trans_4-like_N"/>
</dbReference>
<dbReference type="SUPFAM" id="SSF53756">
    <property type="entry name" value="UDP-Glycosyltransferase/glycogen phosphorylase"/>
    <property type="match status" value="1"/>
</dbReference>
<keyword evidence="1" id="KW-0808">Transferase</keyword>
<dbReference type="Pfam" id="PF13439">
    <property type="entry name" value="Glyco_transf_4"/>
    <property type="match status" value="1"/>
</dbReference>
<dbReference type="GO" id="GO:0004373">
    <property type="term" value="F:alpha-1,4-glucan glucosyltransferase (UDP-glucose donor) activity"/>
    <property type="evidence" value="ECO:0007669"/>
    <property type="project" value="UniProtKB-EC"/>
</dbReference>
<dbReference type="PANTHER" id="PTHR45947:SF3">
    <property type="entry name" value="SULFOQUINOVOSYL TRANSFERASE SQD2"/>
    <property type="match status" value="1"/>
</dbReference>
<dbReference type="EMBL" id="CP022521">
    <property type="protein sequence ID" value="ASO18885.1"/>
    <property type="molecule type" value="Genomic_DNA"/>
</dbReference>
<evidence type="ECO:0000313" key="1">
    <source>
        <dbReference type="EMBL" id="ASO18885.1"/>
    </source>
</evidence>
<dbReference type="InterPro" id="IPR001296">
    <property type="entry name" value="Glyco_trans_1"/>
</dbReference>
<reference evidence="1 2" key="1">
    <citation type="submission" date="2017-07" db="EMBL/GenBank/DDBJ databases">
        <title>Complete genome sequence of Actinoalloteichus hoggarensis DSM 45943, type strain of Actinoalloteichus hoggarensis.</title>
        <authorList>
            <person name="Ruckert C."/>
            <person name="Nouioui I."/>
            <person name="Willmese J."/>
            <person name="van Wezel G."/>
            <person name="Klenk H.-P."/>
            <person name="Kalinowski J."/>
            <person name="Zotchev S.B."/>
        </authorList>
    </citation>
    <scope>NUCLEOTIDE SEQUENCE [LARGE SCALE GENOMIC DNA]</scope>
    <source>
        <strain evidence="1 2">DSM 45943</strain>
    </source>
</reference>
<dbReference type="Proteomes" id="UP000204221">
    <property type="component" value="Chromosome"/>
</dbReference>
<name>A0A221VZD7_9PSEU</name>
<evidence type="ECO:0000313" key="2">
    <source>
        <dbReference type="Proteomes" id="UP000204221"/>
    </source>
</evidence>
<dbReference type="CDD" id="cd03801">
    <property type="entry name" value="GT4_PimA-like"/>
    <property type="match status" value="1"/>
</dbReference>
<dbReference type="InterPro" id="IPR050194">
    <property type="entry name" value="Glycosyltransferase_grp1"/>
</dbReference>
<keyword evidence="1" id="KW-0328">Glycosyltransferase</keyword>